<keyword evidence="6" id="KW-0812">Transmembrane</keyword>
<reference evidence="7 8" key="1">
    <citation type="submission" date="2020-08" db="EMBL/GenBank/DDBJ databases">
        <authorList>
            <person name="Hejnol A."/>
        </authorList>
    </citation>
    <scope>NUCLEOTIDE SEQUENCE [LARGE SCALE GENOMIC DNA]</scope>
</reference>
<comment type="pathway">
    <text evidence="5">Cofactor biosynthesis; ubiquinone biosynthesis.</text>
</comment>
<dbReference type="Proteomes" id="UP000549394">
    <property type="component" value="Unassembled WGS sequence"/>
</dbReference>
<keyword evidence="5" id="KW-0999">Mitochondrion inner membrane</keyword>
<dbReference type="InterPro" id="IPR010233">
    <property type="entry name" value="UbiG_MeTrfase"/>
</dbReference>
<comment type="catalytic activity">
    <reaction evidence="5">
        <text>a 3-demethylubiquinol + S-adenosyl-L-methionine = a ubiquinol + S-adenosyl-L-homocysteine + H(+)</text>
        <dbReference type="Rhea" id="RHEA:44380"/>
        <dbReference type="Rhea" id="RHEA-COMP:9566"/>
        <dbReference type="Rhea" id="RHEA-COMP:10914"/>
        <dbReference type="ChEBI" id="CHEBI:15378"/>
        <dbReference type="ChEBI" id="CHEBI:17976"/>
        <dbReference type="ChEBI" id="CHEBI:57856"/>
        <dbReference type="ChEBI" id="CHEBI:59789"/>
        <dbReference type="ChEBI" id="CHEBI:84422"/>
        <dbReference type="EC" id="2.1.1.64"/>
    </reaction>
</comment>
<dbReference type="PANTHER" id="PTHR43464:SF19">
    <property type="entry name" value="UBIQUINONE BIOSYNTHESIS O-METHYLTRANSFERASE, MITOCHONDRIAL"/>
    <property type="match status" value="1"/>
</dbReference>
<feature type="binding site" evidence="5">
    <location>
        <position position="61"/>
    </location>
    <ligand>
        <name>S-adenosyl-L-methionine</name>
        <dbReference type="ChEBI" id="CHEBI:59789"/>
    </ligand>
</feature>
<comment type="similarity">
    <text evidence="5">Belongs to the class I-like SAM-binding methyltransferase superfamily. UbiG/COQ3 family.</text>
</comment>
<comment type="subunit">
    <text evidence="5">Component of a multi-subunit COQ enzyme complex.</text>
</comment>
<dbReference type="GO" id="GO:0032259">
    <property type="term" value="P:methylation"/>
    <property type="evidence" value="ECO:0007669"/>
    <property type="project" value="UniProtKB-KW"/>
</dbReference>
<dbReference type="NCBIfam" id="TIGR01983">
    <property type="entry name" value="UbiG"/>
    <property type="match status" value="1"/>
</dbReference>
<feature type="binding site" evidence="5">
    <location>
        <position position="162"/>
    </location>
    <ligand>
        <name>Mg(2+)</name>
        <dbReference type="ChEBI" id="CHEBI:18420"/>
    </ligand>
</feature>
<dbReference type="EC" id="2.1.1.-" evidence="5"/>
<keyword evidence="5" id="KW-0479">Metal-binding</keyword>
<dbReference type="GO" id="GO:0031314">
    <property type="term" value="C:extrinsic component of mitochondrial inner membrane"/>
    <property type="evidence" value="ECO:0007669"/>
    <property type="project" value="UniProtKB-UniRule"/>
</dbReference>
<dbReference type="OrthoDB" id="3265906at2759"/>
<keyword evidence="5 6" id="KW-0472">Membrane</keyword>
<keyword evidence="3 5" id="KW-0831">Ubiquinone biosynthesis</keyword>
<dbReference type="AlphaFoldDB" id="A0A7I8V6D3"/>
<dbReference type="EC" id="2.1.1.114" evidence="5"/>
<sequence>MNRLCIRKRFGLNILNSVKLCMSTNSTTINEEEISKFDELSKDWWSRDGPLKALHSMNALRIPMIRDKLISNGEYKTTSKPLESLKIMDIGCGGGILTEPLSRLGATVTGIDASTGNIEVAKIHLKLNPALDIEYLACPVESLVEKRKETYDALVASEVVEHVNDLPIFIKACCQLVKPGGQAFFTTINRTLLSHALAIVAGEYIFRLVPPGTHQWDMFVPPSDLKDLLEQNDMSVKMIQGMTLNPLSNTWSWIDCDQRVNLGWNTMSLISRIKPIVGLLSNANKRKALNLVAKRRMGDYAWRYRTVYVPPRWAEHLATGLGVVFWYWVMFHLYYDSGKLLGHYYPPDPSKWTDEELGIPSDDVE</sequence>
<keyword evidence="5" id="KW-0496">Mitochondrion</keyword>
<keyword evidence="2 5" id="KW-0808">Transferase</keyword>
<dbReference type="HAMAP" id="MF_00472">
    <property type="entry name" value="UbiG"/>
    <property type="match status" value="1"/>
</dbReference>
<dbReference type="CDD" id="cd02440">
    <property type="entry name" value="AdoMet_MTases"/>
    <property type="match status" value="1"/>
</dbReference>
<evidence type="ECO:0000256" key="1">
    <source>
        <dbReference type="ARBA" id="ARBA00022603"/>
    </source>
</evidence>
<dbReference type="EMBL" id="CAJFCJ010000001">
    <property type="protein sequence ID" value="CAD5111174.1"/>
    <property type="molecule type" value="Genomic_DNA"/>
</dbReference>
<dbReference type="GO" id="GO:0046872">
    <property type="term" value="F:metal ion binding"/>
    <property type="evidence" value="ECO:0007669"/>
    <property type="project" value="UniProtKB-KW"/>
</dbReference>
<dbReference type="PANTHER" id="PTHR43464">
    <property type="entry name" value="METHYLTRANSFERASE"/>
    <property type="match status" value="1"/>
</dbReference>
<evidence type="ECO:0000256" key="6">
    <source>
        <dbReference type="SAM" id="Phobius"/>
    </source>
</evidence>
<name>A0A7I8V6D3_9ANNE</name>
<accession>A0A7I8V6D3</accession>
<keyword evidence="1 5" id="KW-0489">Methyltransferase</keyword>
<feature type="binding site" evidence="5">
    <location>
        <position position="157"/>
    </location>
    <ligand>
        <name>S-adenosyl-L-methionine</name>
        <dbReference type="ChEBI" id="CHEBI:59789"/>
    </ligand>
</feature>
<comment type="subcellular location">
    <subcellularLocation>
        <location evidence="5">Mitochondrion inner membrane</location>
        <topology evidence="5">Peripheral membrane protein</topology>
        <orientation evidence="5">Matrix side</orientation>
    </subcellularLocation>
</comment>
<dbReference type="GO" id="GO:0010420">
    <property type="term" value="F:polyprenyldihydroxybenzoate methyltransferase activity"/>
    <property type="evidence" value="ECO:0007669"/>
    <property type="project" value="UniProtKB-UniRule"/>
</dbReference>
<dbReference type="SUPFAM" id="SSF53335">
    <property type="entry name" value="S-adenosyl-L-methionine-dependent methyltransferases"/>
    <property type="match status" value="1"/>
</dbReference>
<evidence type="ECO:0000256" key="3">
    <source>
        <dbReference type="ARBA" id="ARBA00022688"/>
    </source>
</evidence>
<dbReference type="EC" id="2.1.1.64" evidence="5"/>
<comment type="catalytic activity">
    <reaction evidence="5">
        <text>a 3-demethylubiquinone + S-adenosyl-L-methionine = a ubiquinone + S-adenosyl-L-homocysteine</text>
        <dbReference type="Rhea" id="RHEA:81215"/>
        <dbReference type="Rhea" id="RHEA-COMP:9565"/>
        <dbReference type="Rhea" id="RHEA-COMP:19654"/>
        <dbReference type="ChEBI" id="CHEBI:16389"/>
        <dbReference type="ChEBI" id="CHEBI:57856"/>
        <dbReference type="ChEBI" id="CHEBI:59789"/>
        <dbReference type="ChEBI" id="CHEBI:231825"/>
    </reaction>
</comment>
<comment type="function">
    <text evidence="5">O-methyltransferase required for two non-consecutive steps during ubiquinone biosynthesis. Catalyzes the 2 O-methylation of 3,4-dihydroxy-5-(all-trans-polyprenyl)benzoic acid into 4-hydroxy-3-methoxy-5-(all-trans-polyprenyl)benzoic acid. Also catalyzes the last step of ubiquinone biosynthesis by mediating methylation of 3-demethylubiquinone into ubiquinone. Also able to mediate the methylation of 3-demethylubiquinol into ubiquinol.</text>
</comment>
<evidence type="ECO:0000256" key="4">
    <source>
        <dbReference type="ARBA" id="ARBA00022691"/>
    </source>
</evidence>
<dbReference type="GO" id="GO:0061542">
    <property type="term" value="F:3-demethylubiquinol 3-O-methyltransferase activity"/>
    <property type="evidence" value="ECO:0007669"/>
    <property type="project" value="UniProtKB-UniRule"/>
</dbReference>
<comment type="cofactor">
    <cofactor evidence="5">
        <name>Mg(2+)</name>
        <dbReference type="ChEBI" id="CHEBI:18420"/>
    </cofactor>
</comment>
<dbReference type="GO" id="GO:0045271">
    <property type="term" value="C:respiratory chain complex I"/>
    <property type="evidence" value="ECO:0007669"/>
    <property type="project" value="InterPro"/>
</dbReference>
<feature type="binding site" evidence="5">
    <location>
        <position position="112"/>
    </location>
    <ligand>
        <name>S-adenosyl-L-methionine</name>
        <dbReference type="ChEBI" id="CHEBI:59789"/>
    </ligand>
</feature>
<dbReference type="Gene3D" id="3.40.50.150">
    <property type="entry name" value="Vaccinia Virus protein VP39"/>
    <property type="match status" value="1"/>
</dbReference>
<dbReference type="InterPro" id="IPR029063">
    <property type="entry name" value="SAM-dependent_MTases_sf"/>
</dbReference>
<comment type="catalytic activity">
    <reaction evidence="5">
        <text>a 3,4-dihydroxy-5-(all-trans-polyprenyl)benzoate + S-adenosyl-L-methionine = a 4-hydroxy-3-methoxy-5-(all-trans-polyprenyl)benzoate + S-adenosyl-L-homocysteine + H(+)</text>
        <dbReference type="Rhea" id="RHEA:44452"/>
        <dbReference type="Rhea" id="RHEA-COMP:10930"/>
        <dbReference type="Rhea" id="RHEA-COMP:10931"/>
        <dbReference type="ChEBI" id="CHEBI:15378"/>
        <dbReference type="ChEBI" id="CHEBI:57856"/>
        <dbReference type="ChEBI" id="CHEBI:59789"/>
        <dbReference type="ChEBI" id="CHEBI:64694"/>
        <dbReference type="ChEBI" id="CHEBI:84443"/>
        <dbReference type="EC" id="2.1.1.114"/>
    </reaction>
</comment>
<evidence type="ECO:0000313" key="8">
    <source>
        <dbReference type="Proteomes" id="UP000549394"/>
    </source>
</evidence>
<dbReference type="UniPathway" id="UPA00232"/>
<dbReference type="Pfam" id="PF13489">
    <property type="entry name" value="Methyltransf_23"/>
    <property type="match status" value="1"/>
</dbReference>
<feature type="transmembrane region" description="Helical" evidence="6">
    <location>
        <begin position="313"/>
        <end position="335"/>
    </location>
</feature>
<evidence type="ECO:0000256" key="2">
    <source>
        <dbReference type="ARBA" id="ARBA00022679"/>
    </source>
</evidence>
<gene>
    <name evidence="7" type="ORF">DGYR_LOCUS498</name>
</gene>
<keyword evidence="4 5" id="KW-0949">S-adenosyl-L-methionine</keyword>
<feature type="binding site" evidence="5">
    <location>
        <position position="91"/>
    </location>
    <ligand>
        <name>S-adenosyl-L-methionine</name>
        <dbReference type="ChEBI" id="CHEBI:59789"/>
    </ligand>
</feature>
<evidence type="ECO:0000256" key="5">
    <source>
        <dbReference type="HAMAP-Rule" id="MF_03190"/>
    </source>
</evidence>
<protein>
    <recommendedName>
        <fullName evidence="5">Ubiquinone biosynthesis O-methyltransferase, mitochondrial</fullName>
    </recommendedName>
    <alternativeName>
        <fullName evidence="5">3-demethylubiquinol 3-O-methyltransferase</fullName>
        <ecNumber evidence="5">2.1.1.64</ecNumber>
    </alternativeName>
    <alternativeName>
        <fullName evidence="5">3-demethylubiquinone 3-O-methyltransferase</fullName>
        <ecNumber evidence="5">2.1.1.-</ecNumber>
    </alternativeName>
    <alternativeName>
        <fullName evidence="5">Polyprenyldihydroxybenzoate methyltransferase</fullName>
        <ecNumber evidence="5">2.1.1.114</ecNumber>
    </alternativeName>
</protein>
<proteinExistence type="inferred from homology"/>
<comment type="caution">
    <text evidence="7">The sequence shown here is derived from an EMBL/GenBank/DDBJ whole genome shotgun (WGS) entry which is preliminary data.</text>
</comment>
<evidence type="ECO:0000313" key="7">
    <source>
        <dbReference type="EMBL" id="CAD5111174.1"/>
    </source>
</evidence>
<keyword evidence="6" id="KW-1133">Transmembrane helix</keyword>
<dbReference type="InterPro" id="IPR026627">
    <property type="entry name" value="NDUFB2_animal"/>
</dbReference>
<dbReference type="Pfam" id="PF14813">
    <property type="entry name" value="NADH_B2"/>
    <property type="match status" value="1"/>
</dbReference>
<feature type="binding site" evidence="5">
    <location>
        <position position="158"/>
    </location>
    <ligand>
        <name>Mg(2+)</name>
        <dbReference type="ChEBI" id="CHEBI:18420"/>
    </ligand>
</feature>
<organism evidence="7 8">
    <name type="scientific">Dimorphilus gyrociliatus</name>
    <dbReference type="NCBI Taxonomy" id="2664684"/>
    <lineage>
        <taxon>Eukaryota</taxon>
        <taxon>Metazoa</taxon>
        <taxon>Spiralia</taxon>
        <taxon>Lophotrochozoa</taxon>
        <taxon>Annelida</taxon>
        <taxon>Polychaeta</taxon>
        <taxon>Polychaeta incertae sedis</taxon>
        <taxon>Dinophilidae</taxon>
        <taxon>Dimorphilus</taxon>
    </lineage>
</organism>
<keyword evidence="8" id="KW-1185">Reference proteome</keyword>
<keyword evidence="5" id="KW-0460">Magnesium</keyword>
<feature type="binding site" evidence="5">
    <location>
        <position position="161"/>
    </location>
    <ligand>
        <name>Mg(2+)</name>
        <dbReference type="ChEBI" id="CHEBI:18420"/>
    </ligand>
</feature>